<dbReference type="KEGG" id="aot:AcetOri_orf03274"/>
<evidence type="ECO:0000313" key="1">
    <source>
        <dbReference type="EMBL" id="BBC80529.1"/>
    </source>
</evidence>
<protein>
    <submittedName>
        <fullName evidence="1">Uncharacterized protein</fullName>
    </submittedName>
</protein>
<accession>A0A2Z5ZJM2</accession>
<dbReference type="EMBL" id="AP018515">
    <property type="protein sequence ID" value="BBC80529.1"/>
    <property type="molecule type" value="Genomic_DNA"/>
</dbReference>
<reference evidence="1 2" key="1">
    <citation type="submission" date="2018-02" db="EMBL/GenBank/DDBJ databases">
        <title>Acetobacter orientalis genome.</title>
        <authorList>
            <person name="Nakashima N."/>
            <person name="Tamura T."/>
        </authorList>
    </citation>
    <scope>NUCLEOTIDE SEQUENCE [LARGE SCALE GENOMIC DNA]</scope>
    <source>
        <strain evidence="1 2">FAN1</strain>
    </source>
</reference>
<proteinExistence type="predicted"/>
<organism evidence="1 2">
    <name type="scientific">Acetobacter orientalis</name>
    <dbReference type="NCBI Taxonomy" id="146474"/>
    <lineage>
        <taxon>Bacteria</taxon>
        <taxon>Pseudomonadati</taxon>
        <taxon>Pseudomonadota</taxon>
        <taxon>Alphaproteobacteria</taxon>
        <taxon>Acetobacterales</taxon>
        <taxon>Acetobacteraceae</taxon>
        <taxon>Acetobacter</taxon>
    </lineage>
</organism>
<sequence length="37" mass="4267">MSFVRKQRVKGQIKAYFVACNRLFFSHLEASYPCVAA</sequence>
<dbReference type="Proteomes" id="UP000270034">
    <property type="component" value="Chromosome"/>
</dbReference>
<name>A0A2Z5ZJM2_9PROT</name>
<gene>
    <name evidence="1" type="ORF">AcetOrient_orf03274</name>
</gene>
<dbReference type="AlphaFoldDB" id="A0A2Z5ZJM2"/>
<evidence type="ECO:0000313" key="2">
    <source>
        <dbReference type="Proteomes" id="UP000270034"/>
    </source>
</evidence>